<comment type="caution">
    <text evidence="1">The sequence shown here is derived from an EMBL/GenBank/DDBJ whole genome shotgun (WGS) entry which is preliminary data.</text>
</comment>
<keyword evidence="2" id="KW-1185">Reference proteome</keyword>
<dbReference type="PROSITE" id="PS51257">
    <property type="entry name" value="PROKAR_LIPOPROTEIN"/>
    <property type="match status" value="1"/>
</dbReference>
<proteinExistence type="predicted"/>
<evidence type="ECO:0000313" key="2">
    <source>
        <dbReference type="Proteomes" id="UP000544222"/>
    </source>
</evidence>
<dbReference type="AlphaFoldDB" id="A0A7W5H178"/>
<accession>A0A7W5H178</accession>
<reference evidence="1 2" key="1">
    <citation type="submission" date="2020-08" db="EMBL/GenBank/DDBJ databases">
        <title>Genomic Encyclopedia of Type Strains, Phase IV (KMG-IV): sequencing the most valuable type-strain genomes for metagenomic binning, comparative biology and taxonomic classification.</title>
        <authorList>
            <person name="Goeker M."/>
        </authorList>
    </citation>
    <scope>NUCLEOTIDE SEQUENCE [LARGE SCALE GENOMIC DNA]</scope>
    <source>
        <strain evidence="1 2">DSM 27471</strain>
    </source>
</reference>
<evidence type="ECO:0008006" key="3">
    <source>
        <dbReference type="Google" id="ProtNLM"/>
    </source>
</evidence>
<dbReference type="RefSeq" id="WP_183412019.1">
    <property type="nucleotide sequence ID" value="NZ_JACHYB010000001.1"/>
</dbReference>
<gene>
    <name evidence="1" type="ORF">FHX64_000240</name>
</gene>
<sequence length="165" mass="18706">MKNLMYFVMAAFLVTACGSNEHSAQKLIKEQMKNIVSNYTNYKSISFGGLDSLYTTYQKDSTYVQLMRKADTYTALENQQTQNAIMAKTVKATKAIKTLVDAYADSAKMATTQANQYAQGFRKSFAGWQMSHTFSVQDAQGAEQILTYKFYFDKPLNNLVGWEKE</sequence>
<dbReference type="Proteomes" id="UP000544222">
    <property type="component" value="Unassembled WGS sequence"/>
</dbReference>
<organism evidence="1 2">
    <name type="scientific">Microbacter margulisiae</name>
    <dbReference type="NCBI Taxonomy" id="1350067"/>
    <lineage>
        <taxon>Bacteria</taxon>
        <taxon>Pseudomonadati</taxon>
        <taxon>Bacteroidota</taxon>
        <taxon>Bacteroidia</taxon>
        <taxon>Bacteroidales</taxon>
        <taxon>Porphyromonadaceae</taxon>
        <taxon>Microbacter</taxon>
    </lineage>
</organism>
<protein>
    <recommendedName>
        <fullName evidence="3">Lipoprotein</fullName>
    </recommendedName>
</protein>
<name>A0A7W5H178_9PORP</name>
<evidence type="ECO:0000313" key="1">
    <source>
        <dbReference type="EMBL" id="MBB3186077.1"/>
    </source>
</evidence>
<dbReference type="EMBL" id="JACHYB010000001">
    <property type="protein sequence ID" value="MBB3186077.1"/>
    <property type="molecule type" value="Genomic_DNA"/>
</dbReference>